<dbReference type="SUPFAM" id="SSF49493">
    <property type="entry name" value="HSP40/DnaJ peptide-binding domain"/>
    <property type="match status" value="2"/>
</dbReference>
<dbReference type="AlphaFoldDB" id="A0A978UM02"/>
<feature type="domain" description="J" evidence="3">
    <location>
        <begin position="4"/>
        <end position="70"/>
    </location>
</feature>
<dbReference type="InterPro" id="IPR051339">
    <property type="entry name" value="DnaJ_subfamily_B"/>
</dbReference>
<accession>A0A978UM02</accession>
<gene>
    <name evidence="4" type="ORF">FEM48_Zijuj10G0070600</name>
</gene>
<dbReference type="SMART" id="SM00271">
    <property type="entry name" value="DnaJ"/>
    <property type="match status" value="1"/>
</dbReference>
<evidence type="ECO:0000256" key="1">
    <source>
        <dbReference type="ARBA" id="ARBA00023186"/>
    </source>
</evidence>
<proteinExistence type="predicted"/>
<name>A0A978UM02_ZIZJJ</name>
<dbReference type="GO" id="GO:0006457">
    <property type="term" value="P:protein folding"/>
    <property type="evidence" value="ECO:0007669"/>
    <property type="project" value="InterPro"/>
</dbReference>
<dbReference type="EMBL" id="JAEACU010000010">
    <property type="protein sequence ID" value="KAH7515854.1"/>
    <property type="molecule type" value="Genomic_DNA"/>
</dbReference>
<dbReference type="PROSITE" id="PS50076">
    <property type="entry name" value="DNAJ_2"/>
    <property type="match status" value="1"/>
</dbReference>
<dbReference type="InterPro" id="IPR036869">
    <property type="entry name" value="J_dom_sf"/>
</dbReference>
<organism evidence="4 5">
    <name type="scientific">Ziziphus jujuba var. spinosa</name>
    <dbReference type="NCBI Taxonomy" id="714518"/>
    <lineage>
        <taxon>Eukaryota</taxon>
        <taxon>Viridiplantae</taxon>
        <taxon>Streptophyta</taxon>
        <taxon>Embryophyta</taxon>
        <taxon>Tracheophyta</taxon>
        <taxon>Spermatophyta</taxon>
        <taxon>Magnoliopsida</taxon>
        <taxon>eudicotyledons</taxon>
        <taxon>Gunneridae</taxon>
        <taxon>Pentapetalae</taxon>
        <taxon>rosids</taxon>
        <taxon>fabids</taxon>
        <taxon>Rosales</taxon>
        <taxon>Rhamnaceae</taxon>
        <taxon>Paliureae</taxon>
        <taxon>Ziziphus</taxon>
    </lineage>
</organism>
<evidence type="ECO:0000313" key="5">
    <source>
        <dbReference type="Proteomes" id="UP000813462"/>
    </source>
</evidence>
<feature type="region of interest" description="Disordered" evidence="2">
    <location>
        <begin position="114"/>
        <end position="143"/>
    </location>
</feature>
<dbReference type="Pfam" id="PF01556">
    <property type="entry name" value="DnaJ_C"/>
    <property type="match status" value="1"/>
</dbReference>
<dbReference type="PANTHER" id="PTHR24078:SF175">
    <property type="entry name" value="DNAJ HEAT SHOCK FAMILY PROTEIN"/>
    <property type="match status" value="1"/>
</dbReference>
<dbReference type="CDD" id="cd06257">
    <property type="entry name" value="DnaJ"/>
    <property type="match status" value="1"/>
</dbReference>
<dbReference type="FunFam" id="1.10.287.110:FF:000020">
    <property type="entry name" value="DnaJ subfamily B member 13"/>
    <property type="match status" value="1"/>
</dbReference>
<dbReference type="GO" id="GO:0051087">
    <property type="term" value="F:protein-folding chaperone binding"/>
    <property type="evidence" value="ECO:0007669"/>
    <property type="project" value="TreeGrafter"/>
</dbReference>
<reference evidence="4" key="1">
    <citation type="journal article" date="2021" name="Front. Plant Sci.">
        <title>Chromosome-Scale Genome Assembly for Chinese Sour Jujube and Insights Into Its Genome Evolution and Domestication Signature.</title>
        <authorList>
            <person name="Shen L.-Y."/>
            <person name="Luo H."/>
            <person name="Wang X.-L."/>
            <person name="Wang X.-M."/>
            <person name="Qiu X.-J."/>
            <person name="Liu H."/>
            <person name="Zhou S.-S."/>
            <person name="Jia K.-H."/>
            <person name="Nie S."/>
            <person name="Bao Y.-T."/>
            <person name="Zhang R.-G."/>
            <person name="Yun Q.-Z."/>
            <person name="Chai Y.-H."/>
            <person name="Lu J.-Y."/>
            <person name="Li Y."/>
            <person name="Zhao S.-W."/>
            <person name="Mao J.-F."/>
            <person name="Jia S.-G."/>
            <person name="Mao Y.-M."/>
        </authorList>
    </citation>
    <scope>NUCLEOTIDE SEQUENCE</scope>
    <source>
        <strain evidence="4">AT0</strain>
        <tissue evidence="4">Leaf</tissue>
    </source>
</reference>
<dbReference type="Gene3D" id="2.60.260.20">
    <property type="entry name" value="Urease metallochaperone UreE, N-terminal domain"/>
    <property type="match status" value="2"/>
</dbReference>
<dbReference type="PRINTS" id="PR00625">
    <property type="entry name" value="JDOMAIN"/>
</dbReference>
<keyword evidence="1" id="KW-0143">Chaperone</keyword>
<dbReference type="CDD" id="cd10747">
    <property type="entry name" value="DnaJ_C"/>
    <property type="match status" value="1"/>
</dbReference>
<dbReference type="PROSITE" id="PS00636">
    <property type="entry name" value="DNAJ_1"/>
    <property type="match status" value="1"/>
</dbReference>
<protein>
    <recommendedName>
        <fullName evidence="3">J domain-containing protein</fullName>
    </recommendedName>
</protein>
<dbReference type="PANTHER" id="PTHR24078">
    <property type="entry name" value="DNAJ HOMOLOG SUBFAMILY C MEMBER"/>
    <property type="match status" value="1"/>
</dbReference>
<dbReference type="InterPro" id="IPR008971">
    <property type="entry name" value="HSP40/DnaJ_pept-bd"/>
</dbReference>
<dbReference type="SUPFAM" id="SSF46565">
    <property type="entry name" value="Chaperone J-domain"/>
    <property type="match status" value="1"/>
</dbReference>
<dbReference type="Gene3D" id="1.10.287.110">
    <property type="entry name" value="DnaJ domain"/>
    <property type="match status" value="1"/>
</dbReference>
<dbReference type="Proteomes" id="UP000813462">
    <property type="component" value="Unassembled WGS sequence"/>
</dbReference>
<evidence type="ECO:0000259" key="3">
    <source>
        <dbReference type="PROSITE" id="PS50076"/>
    </source>
</evidence>
<feature type="compositionally biased region" description="Gly residues" evidence="2">
    <location>
        <begin position="134"/>
        <end position="143"/>
    </location>
</feature>
<sequence>MGIDYYNVLKVKRNATEEDLRKAYKRLAMKWHPDKNPINKKEAEAKFKQISEAYDVLSDPQKRRIYDLYGDEALASAEFTPVSGNNNASGGQFRFNSRDADDIFAEFFGGSDGKDDNGGRSRAFGEKLSKKGSGRGGGGGGGNGEVGNQNGANILIIYLFFGLCLAIQVELKVCKPKIAEEILKIDIKPGWKKGTKITFPEKGNQEPGMPAADLIFVIEEKPHAVFKRDGNDLVVNQKISLLNALTGKSFDLTTLDGRYLSVPITDIVKPGHEVVIPNEGMPISKDPSQKGNLKIKFDVTFPTKLSEEQKSDLRRVLGN</sequence>
<dbReference type="InterPro" id="IPR001623">
    <property type="entry name" value="DnaJ_domain"/>
</dbReference>
<dbReference type="FunFam" id="2.60.260.20:FF:000030">
    <property type="entry name" value="DNAJ heat shock family protein"/>
    <property type="match status" value="1"/>
</dbReference>
<feature type="compositionally biased region" description="Basic and acidic residues" evidence="2">
    <location>
        <begin position="114"/>
        <end position="129"/>
    </location>
</feature>
<evidence type="ECO:0000256" key="2">
    <source>
        <dbReference type="SAM" id="MobiDB-lite"/>
    </source>
</evidence>
<dbReference type="InterPro" id="IPR018253">
    <property type="entry name" value="DnaJ_domain_CS"/>
</dbReference>
<dbReference type="GO" id="GO:0005829">
    <property type="term" value="C:cytosol"/>
    <property type="evidence" value="ECO:0007669"/>
    <property type="project" value="TreeGrafter"/>
</dbReference>
<comment type="caution">
    <text evidence="4">The sequence shown here is derived from an EMBL/GenBank/DDBJ whole genome shotgun (WGS) entry which is preliminary data.</text>
</comment>
<dbReference type="InterPro" id="IPR002939">
    <property type="entry name" value="DnaJ_C"/>
</dbReference>
<evidence type="ECO:0000313" key="4">
    <source>
        <dbReference type="EMBL" id="KAH7515854.1"/>
    </source>
</evidence>
<dbReference type="GO" id="GO:0051082">
    <property type="term" value="F:unfolded protein binding"/>
    <property type="evidence" value="ECO:0007669"/>
    <property type="project" value="InterPro"/>
</dbReference>
<dbReference type="Pfam" id="PF00226">
    <property type="entry name" value="DnaJ"/>
    <property type="match status" value="1"/>
</dbReference>